<dbReference type="InterPro" id="IPR006311">
    <property type="entry name" value="TAT_signal"/>
</dbReference>
<dbReference type="RefSeq" id="WP_167983245.1">
    <property type="nucleotide sequence ID" value="NZ_JAATEJ010000008.1"/>
</dbReference>
<sequence length="178" mass="17851">MKRRTAITASAVASAAAVLAIGAAPGALAADPGTAGTVHPMSCPMDKGTLVSGAKTVFVPDPGKRVYGATGVTLSITAAKGTSWTGTVSASGTVEVGLIVASAKETYGGSYSWGKTTTVTLGGTWKVPSSQKTGWLALGSQGSHMNWITTQTQPNCSSKTLGKGTINLPKLAPYIGHS</sequence>
<evidence type="ECO:0008006" key="4">
    <source>
        <dbReference type="Google" id="ProtNLM"/>
    </source>
</evidence>
<comment type="caution">
    <text evidence="2">The sequence shown here is derived from an EMBL/GenBank/DDBJ whole genome shotgun (WGS) entry which is preliminary data.</text>
</comment>
<evidence type="ECO:0000256" key="1">
    <source>
        <dbReference type="SAM" id="SignalP"/>
    </source>
</evidence>
<feature type="signal peptide" evidence="1">
    <location>
        <begin position="1"/>
        <end position="29"/>
    </location>
</feature>
<keyword evidence="1" id="KW-0732">Signal</keyword>
<dbReference type="PROSITE" id="PS51318">
    <property type="entry name" value="TAT"/>
    <property type="match status" value="1"/>
</dbReference>
<dbReference type="Proteomes" id="UP000734511">
    <property type="component" value="Unassembled WGS sequence"/>
</dbReference>
<accession>A0ABX0ZS03</accession>
<keyword evidence="3" id="KW-1185">Reference proteome</keyword>
<evidence type="ECO:0000313" key="3">
    <source>
        <dbReference type="Proteomes" id="UP000734511"/>
    </source>
</evidence>
<dbReference type="EMBL" id="JAATEJ010000008">
    <property type="protein sequence ID" value="NJP44386.1"/>
    <property type="molecule type" value="Genomic_DNA"/>
</dbReference>
<gene>
    <name evidence="2" type="ORF">HCN08_13385</name>
</gene>
<organism evidence="2 3">
    <name type="scientific">Actinacidiphila epipremni</name>
    <dbReference type="NCBI Taxonomy" id="2053013"/>
    <lineage>
        <taxon>Bacteria</taxon>
        <taxon>Bacillati</taxon>
        <taxon>Actinomycetota</taxon>
        <taxon>Actinomycetes</taxon>
        <taxon>Kitasatosporales</taxon>
        <taxon>Streptomycetaceae</taxon>
        <taxon>Actinacidiphila</taxon>
    </lineage>
</organism>
<proteinExistence type="predicted"/>
<feature type="chain" id="PRO_5046442956" description="Secreted protein" evidence="1">
    <location>
        <begin position="30"/>
        <end position="178"/>
    </location>
</feature>
<protein>
    <recommendedName>
        <fullName evidence="4">Secreted protein</fullName>
    </recommendedName>
</protein>
<evidence type="ECO:0000313" key="2">
    <source>
        <dbReference type="EMBL" id="NJP44386.1"/>
    </source>
</evidence>
<reference evidence="2 3" key="1">
    <citation type="submission" date="2020-03" db="EMBL/GenBank/DDBJ databases">
        <title>WGS of actinomycetes isolated from Thailand.</title>
        <authorList>
            <person name="Thawai C."/>
        </authorList>
    </citation>
    <scope>NUCLEOTIDE SEQUENCE [LARGE SCALE GENOMIC DNA]</scope>
    <source>
        <strain evidence="2 3">PRB2-1</strain>
    </source>
</reference>
<name>A0ABX0ZS03_9ACTN</name>